<keyword evidence="10" id="KW-1185">Reference proteome</keyword>
<dbReference type="Pfam" id="PF00005">
    <property type="entry name" value="ABC_tran"/>
    <property type="match status" value="1"/>
</dbReference>
<dbReference type="SMART" id="SM00382">
    <property type="entry name" value="AAA"/>
    <property type="match status" value="1"/>
</dbReference>
<evidence type="ECO:0000256" key="6">
    <source>
        <dbReference type="ARBA" id="ARBA00022967"/>
    </source>
</evidence>
<dbReference type="CDD" id="cd03256">
    <property type="entry name" value="ABC_PhnC_transporter"/>
    <property type="match status" value="1"/>
</dbReference>
<keyword evidence="5" id="KW-0918">Phosphonate transport</keyword>
<organism evidence="9 10">
    <name type="scientific">Leptolyngbya subtilissima DQ-A4</name>
    <dbReference type="NCBI Taxonomy" id="2933933"/>
    <lineage>
        <taxon>Bacteria</taxon>
        <taxon>Bacillati</taxon>
        <taxon>Cyanobacteriota</taxon>
        <taxon>Cyanophyceae</taxon>
        <taxon>Leptolyngbyales</taxon>
        <taxon>Leptolyngbyaceae</taxon>
        <taxon>Leptolyngbya group</taxon>
        <taxon>Leptolyngbya</taxon>
    </lineage>
</organism>
<dbReference type="InterPro" id="IPR012693">
    <property type="entry name" value="ABC_transpr_PhnC"/>
</dbReference>
<dbReference type="InterPro" id="IPR050086">
    <property type="entry name" value="MetN_ABC_transporter-like"/>
</dbReference>
<dbReference type="InterPro" id="IPR003439">
    <property type="entry name" value="ABC_transporter-like_ATP-bd"/>
</dbReference>
<keyword evidence="1" id="KW-0813">Transport</keyword>
<dbReference type="InterPro" id="IPR017871">
    <property type="entry name" value="ABC_transporter-like_CS"/>
</dbReference>
<keyword evidence="2" id="KW-1003">Cell membrane</keyword>
<evidence type="ECO:0000256" key="5">
    <source>
        <dbReference type="ARBA" id="ARBA00022885"/>
    </source>
</evidence>
<dbReference type="InterPro" id="IPR027417">
    <property type="entry name" value="P-loop_NTPase"/>
</dbReference>
<keyword evidence="6" id="KW-1278">Translocase</keyword>
<keyword evidence="3" id="KW-0547">Nucleotide-binding</keyword>
<protein>
    <submittedName>
        <fullName evidence="9">Phosphonate ABC transporter ATP-binding protein</fullName>
    </submittedName>
</protein>
<keyword evidence="4 9" id="KW-0067">ATP-binding</keyword>
<evidence type="ECO:0000256" key="4">
    <source>
        <dbReference type="ARBA" id="ARBA00022840"/>
    </source>
</evidence>
<name>A0ABV0KB42_9CYAN</name>
<sequence>MGAGPIFQLEGVSCRFGAVAALTDCSLAIAPGERVALIGPSGAGKSTLLSLLNGSQTPTTGRVVILGQDVNRLSPRKRRRIQRLVGTVYQQHHLVGNLAVVHNVNAGHLGRWPLLRALWSLVWPQQVQTAAQALAQVGIADKLYARTDRLSGGQQQRAALARVLVQDPAAILADEPISSVDPERSRALMDLLRQLSETTGKTLVISLHEVEFAVKYCDRVVGLRQGQILFDVPTTEVSETMLTDLYRL</sequence>
<evidence type="ECO:0000256" key="1">
    <source>
        <dbReference type="ARBA" id="ARBA00022448"/>
    </source>
</evidence>
<dbReference type="Proteomes" id="UP001482513">
    <property type="component" value="Unassembled WGS sequence"/>
</dbReference>
<evidence type="ECO:0000256" key="2">
    <source>
        <dbReference type="ARBA" id="ARBA00022475"/>
    </source>
</evidence>
<accession>A0ABV0KB42</accession>
<feature type="domain" description="ABC transporter" evidence="8">
    <location>
        <begin position="7"/>
        <end position="248"/>
    </location>
</feature>
<dbReference type="PANTHER" id="PTHR43166">
    <property type="entry name" value="AMINO ACID IMPORT ATP-BINDING PROTEIN"/>
    <property type="match status" value="1"/>
</dbReference>
<evidence type="ECO:0000256" key="3">
    <source>
        <dbReference type="ARBA" id="ARBA00022741"/>
    </source>
</evidence>
<reference evidence="9 10" key="1">
    <citation type="submission" date="2022-04" db="EMBL/GenBank/DDBJ databases">
        <title>Positive selection, recombination, and allopatry shape intraspecific diversity of widespread and dominant cyanobacteria.</title>
        <authorList>
            <person name="Wei J."/>
            <person name="Shu W."/>
            <person name="Hu C."/>
        </authorList>
    </citation>
    <scope>NUCLEOTIDE SEQUENCE [LARGE SCALE GENOMIC DNA]</scope>
    <source>
        <strain evidence="9 10">DQ-A4</strain>
    </source>
</reference>
<evidence type="ECO:0000256" key="7">
    <source>
        <dbReference type="ARBA" id="ARBA00023136"/>
    </source>
</evidence>
<evidence type="ECO:0000313" key="9">
    <source>
        <dbReference type="EMBL" id="MEP0949943.1"/>
    </source>
</evidence>
<gene>
    <name evidence="9" type="ORF">NC992_23930</name>
</gene>
<dbReference type="Gene3D" id="3.40.50.300">
    <property type="entry name" value="P-loop containing nucleotide triphosphate hydrolases"/>
    <property type="match status" value="1"/>
</dbReference>
<dbReference type="PROSITE" id="PS50893">
    <property type="entry name" value="ABC_TRANSPORTER_2"/>
    <property type="match status" value="1"/>
</dbReference>
<dbReference type="PANTHER" id="PTHR43166:SF6">
    <property type="entry name" value="PHOSPHONATES IMPORT ATP-BINDING PROTEIN PHNC"/>
    <property type="match status" value="1"/>
</dbReference>
<dbReference type="RefSeq" id="WP_190704391.1">
    <property type="nucleotide sequence ID" value="NZ_JAMPKX010000017.1"/>
</dbReference>
<comment type="caution">
    <text evidence="9">The sequence shown here is derived from an EMBL/GenBank/DDBJ whole genome shotgun (WGS) entry which is preliminary data.</text>
</comment>
<dbReference type="InterPro" id="IPR003593">
    <property type="entry name" value="AAA+_ATPase"/>
</dbReference>
<dbReference type="GO" id="GO:0005524">
    <property type="term" value="F:ATP binding"/>
    <property type="evidence" value="ECO:0007669"/>
    <property type="project" value="UniProtKB-KW"/>
</dbReference>
<dbReference type="SUPFAM" id="SSF52540">
    <property type="entry name" value="P-loop containing nucleoside triphosphate hydrolases"/>
    <property type="match status" value="1"/>
</dbReference>
<proteinExistence type="predicted"/>
<dbReference type="EMBL" id="JAMPKX010000017">
    <property type="protein sequence ID" value="MEP0949943.1"/>
    <property type="molecule type" value="Genomic_DNA"/>
</dbReference>
<evidence type="ECO:0000259" key="8">
    <source>
        <dbReference type="PROSITE" id="PS50893"/>
    </source>
</evidence>
<evidence type="ECO:0000313" key="10">
    <source>
        <dbReference type="Proteomes" id="UP001482513"/>
    </source>
</evidence>
<dbReference type="PROSITE" id="PS00211">
    <property type="entry name" value="ABC_TRANSPORTER_1"/>
    <property type="match status" value="1"/>
</dbReference>
<keyword evidence="7" id="KW-0472">Membrane</keyword>